<proteinExistence type="inferred from homology"/>
<dbReference type="PANTHER" id="PTHR13317">
    <property type="entry name" value="TRANSMEMBRANE ANTERIOR POSTERIOR TRANSFORMATION PROTEIN 1 HOMOLOG"/>
    <property type="match status" value="1"/>
</dbReference>
<comment type="similarity">
    <text evidence="2">Belongs to the TAPT1 family.</text>
</comment>
<evidence type="ECO:0000313" key="7">
    <source>
        <dbReference type="Proteomes" id="UP001206925"/>
    </source>
</evidence>
<reference evidence="6" key="1">
    <citation type="submission" date="2022-06" db="EMBL/GenBank/DDBJ databases">
        <title>Uncovering the hologenomic basis of an extraordinary plant invasion.</title>
        <authorList>
            <person name="Bieker V.C."/>
            <person name="Martin M.D."/>
            <person name="Gilbert T."/>
            <person name="Hodgins K."/>
            <person name="Battlay P."/>
            <person name="Petersen B."/>
            <person name="Wilson J."/>
        </authorList>
    </citation>
    <scope>NUCLEOTIDE SEQUENCE</scope>
    <source>
        <strain evidence="6">AA19_3_7</strain>
        <tissue evidence="6">Leaf</tissue>
    </source>
</reference>
<dbReference type="Proteomes" id="UP001206925">
    <property type="component" value="Unassembled WGS sequence"/>
</dbReference>
<protein>
    <submittedName>
        <fullName evidence="6">Uncharacterized protein</fullName>
    </submittedName>
</protein>
<dbReference type="InterPro" id="IPR008010">
    <property type="entry name" value="Tatp1"/>
</dbReference>
<keyword evidence="7" id="KW-1185">Reference proteome</keyword>
<feature type="non-terminal residue" evidence="6">
    <location>
        <position position="1"/>
    </location>
</feature>
<dbReference type="GO" id="GO:0005789">
    <property type="term" value="C:endoplasmic reticulum membrane"/>
    <property type="evidence" value="ECO:0007669"/>
    <property type="project" value="TreeGrafter"/>
</dbReference>
<dbReference type="EMBL" id="JAMZMK010009423">
    <property type="protein sequence ID" value="KAI7735892.1"/>
    <property type="molecule type" value="Genomic_DNA"/>
</dbReference>
<name>A0AAD5C6A0_AMBAR</name>
<evidence type="ECO:0000256" key="3">
    <source>
        <dbReference type="ARBA" id="ARBA00022692"/>
    </source>
</evidence>
<evidence type="ECO:0000313" key="6">
    <source>
        <dbReference type="EMBL" id="KAI7735892.1"/>
    </source>
</evidence>
<keyword evidence="5" id="KW-0472">Membrane</keyword>
<comment type="subcellular location">
    <subcellularLocation>
        <location evidence="1">Membrane</location>
        <topology evidence="1">Multi-pass membrane protein</topology>
    </subcellularLocation>
</comment>
<sequence>IFDKLCQNFGGDVLQTLFNTADGLANCSPESEHMRYWQWRFICDEVLAVASSNILFHEIEKIKSNVFKRFSKDNIQSLNILEAEGPWFENFLYTLNIEPENPKKNLTFVPLAPASVS</sequence>
<accession>A0AAD5C6A0</accession>
<evidence type="ECO:0000256" key="1">
    <source>
        <dbReference type="ARBA" id="ARBA00004141"/>
    </source>
</evidence>
<dbReference type="AlphaFoldDB" id="A0AAD5C6A0"/>
<keyword evidence="4" id="KW-1133">Transmembrane helix</keyword>
<dbReference type="PANTHER" id="PTHR13317:SF4">
    <property type="entry name" value="TRANSMEMBRANE ANTERIOR POSTERIOR TRANSFORMATION PROTEIN 1 HOMOLOG"/>
    <property type="match status" value="1"/>
</dbReference>
<evidence type="ECO:0000256" key="4">
    <source>
        <dbReference type="ARBA" id="ARBA00022989"/>
    </source>
</evidence>
<evidence type="ECO:0000256" key="5">
    <source>
        <dbReference type="ARBA" id="ARBA00023136"/>
    </source>
</evidence>
<gene>
    <name evidence="6" type="ORF">M8C21_018959</name>
</gene>
<keyword evidence="3" id="KW-0812">Transmembrane</keyword>
<evidence type="ECO:0000256" key="2">
    <source>
        <dbReference type="ARBA" id="ARBA00008803"/>
    </source>
</evidence>
<organism evidence="6 7">
    <name type="scientific">Ambrosia artemisiifolia</name>
    <name type="common">Common ragweed</name>
    <dbReference type="NCBI Taxonomy" id="4212"/>
    <lineage>
        <taxon>Eukaryota</taxon>
        <taxon>Viridiplantae</taxon>
        <taxon>Streptophyta</taxon>
        <taxon>Embryophyta</taxon>
        <taxon>Tracheophyta</taxon>
        <taxon>Spermatophyta</taxon>
        <taxon>Magnoliopsida</taxon>
        <taxon>eudicotyledons</taxon>
        <taxon>Gunneridae</taxon>
        <taxon>Pentapetalae</taxon>
        <taxon>asterids</taxon>
        <taxon>campanulids</taxon>
        <taxon>Asterales</taxon>
        <taxon>Asteraceae</taxon>
        <taxon>Asteroideae</taxon>
        <taxon>Heliantheae alliance</taxon>
        <taxon>Heliantheae</taxon>
        <taxon>Ambrosia</taxon>
    </lineage>
</organism>
<comment type="caution">
    <text evidence="6">The sequence shown here is derived from an EMBL/GenBank/DDBJ whole genome shotgun (WGS) entry which is preliminary data.</text>
</comment>